<organism evidence="1 2">
    <name type="scientific">Punica granatum</name>
    <name type="common">Pomegranate</name>
    <dbReference type="NCBI Taxonomy" id="22663"/>
    <lineage>
        <taxon>Eukaryota</taxon>
        <taxon>Viridiplantae</taxon>
        <taxon>Streptophyta</taxon>
        <taxon>Embryophyta</taxon>
        <taxon>Tracheophyta</taxon>
        <taxon>Spermatophyta</taxon>
        <taxon>Magnoliopsida</taxon>
        <taxon>eudicotyledons</taxon>
        <taxon>Gunneridae</taxon>
        <taxon>Pentapetalae</taxon>
        <taxon>rosids</taxon>
        <taxon>malvids</taxon>
        <taxon>Myrtales</taxon>
        <taxon>Lythraceae</taxon>
        <taxon>Punica</taxon>
    </lineage>
</organism>
<gene>
    <name evidence="1" type="ORF">CDL15_Pgr026136</name>
</gene>
<dbReference type="EMBL" id="MTKT01004810">
    <property type="protein sequence ID" value="OWM70286.1"/>
    <property type="molecule type" value="Genomic_DNA"/>
</dbReference>
<evidence type="ECO:0000313" key="1">
    <source>
        <dbReference type="EMBL" id="OWM70286.1"/>
    </source>
</evidence>
<sequence length="129" mass="14780">MVDPRAVENVFKVMGKLFELDRSMEAVVDESRIELTHDLVLVMLDSIAICAFTASKERKKDVGIFDLMKKHKYRVGADTINCLLDAPRRAKPRKGGECLVQEVEGEVELWREMESREGKLEVMLRLNSK</sequence>
<comment type="caution">
    <text evidence="1">The sequence shown here is derived from an EMBL/GenBank/DDBJ whole genome shotgun (WGS) entry which is preliminary data.</text>
</comment>
<name>A0A218WC97_PUNGR</name>
<evidence type="ECO:0000313" key="2">
    <source>
        <dbReference type="Proteomes" id="UP000197138"/>
    </source>
</evidence>
<dbReference type="Proteomes" id="UP000197138">
    <property type="component" value="Unassembled WGS sequence"/>
</dbReference>
<reference evidence="2" key="1">
    <citation type="journal article" date="2017" name="Plant J.">
        <title>The pomegranate (Punica granatum L.) genome and the genomics of punicalagin biosynthesis.</title>
        <authorList>
            <person name="Qin G."/>
            <person name="Xu C."/>
            <person name="Ming R."/>
            <person name="Tang H."/>
            <person name="Guyot R."/>
            <person name="Kramer E.M."/>
            <person name="Hu Y."/>
            <person name="Yi X."/>
            <person name="Qi Y."/>
            <person name="Xu X."/>
            <person name="Gao Z."/>
            <person name="Pan H."/>
            <person name="Jian J."/>
            <person name="Tian Y."/>
            <person name="Yue Z."/>
            <person name="Xu Y."/>
        </authorList>
    </citation>
    <scope>NUCLEOTIDE SEQUENCE [LARGE SCALE GENOMIC DNA]</scope>
    <source>
        <strain evidence="2">cv. Dabenzi</strain>
    </source>
</reference>
<protein>
    <submittedName>
        <fullName evidence="1">Uncharacterized protein</fullName>
    </submittedName>
</protein>
<proteinExistence type="predicted"/>
<dbReference type="AlphaFoldDB" id="A0A218WC97"/>
<accession>A0A218WC97</accession>